<proteinExistence type="predicted"/>
<protein>
    <submittedName>
        <fullName evidence="1">Uncharacterized protein</fullName>
    </submittedName>
</protein>
<evidence type="ECO:0000313" key="2">
    <source>
        <dbReference type="Proteomes" id="UP001164746"/>
    </source>
</evidence>
<feature type="non-terminal residue" evidence="1">
    <location>
        <position position="107"/>
    </location>
</feature>
<organism evidence="1 2">
    <name type="scientific">Mya arenaria</name>
    <name type="common">Soft-shell clam</name>
    <dbReference type="NCBI Taxonomy" id="6604"/>
    <lineage>
        <taxon>Eukaryota</taxon>
        <taxon>Metazoa</taxon>
        <taxon>Spiralia</taxon>
        <taxon>Lophotrochozoa</taxon>
        <taxon>Mollusca</taxon>
        <taxon>Bivalvia</taxon>
        <taxon>Autobranchia</taxon>
        <taxon>Heteroconchia</taxon>
        <taxon>Euheterodonta</taxon>
        <taxon>Imparidentia</taxon>
        <taxon>Neoheterodontei</taxon>
        <taxon>Myida</taxon>
        <taxon>Myoidea</taxon>
        <taxon>Myidae</taxon>
        <taxon>Mya</taxon>
    </lineage>
</organism>
<gene>
    <name evidence="1" type="ORF">MAR_004284</name>
</gene>
<name>A0ABY7F0B4_MYAAR</name>
<sequence>HKHTLWVSKPGHKRLQSKKCLEFEHRLVVDERGERIKAVIENIRTRSKKLKKKALVPATKKVSEPKEKEKMIAERHSQELQLIKLQRFFCKLGEAEHKQMFGASVVH</sequence>
<dbReference type="Proteomes" id="UP001164746">
    <property type="component" value="Chromosome 9"/>
</dbReference>
<evidence type="ECO:0000313" key="1">
    <source>
        <dbReference type="EMBL" id="WAR14179.1"/>
    </source>
</evidence>
<reference evidence="1" key="1">
    <citation type="submission" date="2022-11" db="EMBL/GenBank/DDBJ databases">
        <title>Centuries of genome instability and evolution in soft-shell clam transmissible cancer (bioRxiv).</title>
        <authorList>
            <person name="Hart S.F.M."/>
            <person name="Yonemitsu M.A."/>
            <person name="Giersch R.M."/>
            <person name="Beal B.F."/>
            <person name="Arriagada G."/>
            <person name="Davis B.W."/>
            <person name="Ostrander E.A."/>
            <person name="Goff S.P."/>
            <person name="Metzger M.J."/>
        </authorList>
    </citation>
    <scope>NUCLEOTIDE SEQUENCE</scope>
    <source>
        <strain evidence="1">MELC-2E11</strain>
        <tissue evidence="1">Siphon/mantle</tissue>
    </source>
</reference>
<dbReference type="EMBL" id="CP111020">
    <property type="protein sequence ID" value="WAR14179.1"/>
    <property type="molecule type" value="Genomic_DNA"/>
</dbReference>
<accession>A0ABY7F0B4</accession>
<keyword evidence="2" id="KW-1185">Reference proteome</keyword>